<dbReference type="Pfam" id="PF02469">
    <property type="entry name" value="Fasciclin"/>
    <property type="match status" value="2"/>
</dbReference>
<name>A0A4V4LTD6_9BASI</name>
<dbReference type="InterPro" id="IPR036378">
    <property type="entry name" value="FAS1_dom_sf"/>
</dbReference>
<evidence type="ECO:0000313" key="4">
    <source>
        <dbReference type="Proteomes" id="UP000310189"/>
    </source>
</evidence>
<dbReference type="Proteomes" id="UP000310189">
    <property type="component" value="Unassembled WGS sequence"/>
</dbReference>
<dbReference type="InterPro" id="IPR050904">
    <property type="entry name" value="Adhesion/Biosynth-related"/>
</dbReference>
<evidence type="ECO:0000259" key="2">
    <source>
        <dbReference type="PROSITE" id="PS50213"/>
    </source>
</evidence>
<dbReference type="PROSITE" id="PS50213">
    <property type="entry name" value="FAS1"/>
    <property type="match status" value="2"/>
</dbReference>
<dbReference type="Gene3D" id="2.30.180.10">
    <property type="entry name" value="FAS1 domain"/>
    <property type="match status" value="2"/>
</dbReference>
<feature type="chain" id="PRO_5020210653" description="FAS1 domain-containing protein" evidence="1">
    <location>
        <begin position="18"/>
        <end position="439"/>
    </location>
</feature>
<dbReference type="AlphaFoldDB" id="A0A4V4LTD6"/>
<dbReference type="SMART" id="SM00554">
    <property type="entry name" value="FAS1"/>
    <property type="match status" value="2"/>
</dbReference>
<proteinExistence type="predicted"/>
<organism evidence="3 4">
    <name type="scientific">Wallemia hederae</name>
    <dbReference type="NCBI Taxonomy" id="1540922"/>
    <lineage>
        <taxon>Eukaryota</taxon>
        <taxon>Fungi</taxon>
        <taxon>Dikarya</taxon>
        <taxon>Basidiomycota</taxon>
        <taxon>Wallemiomycotina</taxon>
        <taxon>Wallemiomycetes</taxon>
        <taxon>Wallemiales</taxon>
        <taxon>Wallemiaceae</taxon>
        <taxon>Wallemia</taxon>
    </lineage>
</organism>
<comment type="caution">
    <text evidence="3">The sequence shown here is derived from an EMBL/GenBank/DDBJ whole genome shotgun (WGS) entry which is preliminary data.</text>
</comment>
<evidence type="ECO:0000256" key="1">
    <source>
        <dbReference type="SAM" id="SignalP"/>
    </source>
</evidence>
<protein>
    <recommendedName>
        <fullName evidence="2">FAS1 domain-containing protein</fullName>
    </recommendedName>
</protein>
<dbReference type="InterPro" id="IPR000782">
    <property type="entry name" value="FAS1_domain"/>
</dbReference>
<sequence length="439" mass="49001">MKLNLAIFSAAITAATALHIPASLSFSEEANLQRHFVDSSKSWLSQYVFGENGEALGAFADTSEVTDNAWDVLKKDPKKFSKFTTILEKFSPTAIDHIKDEKDFTIFVPTNDAIPDHKHKGENVYIDSNIWEDPVPNILGKLYAIADKVDMAKEDDECKRKLKRFVEAVVMYHTVGQKLDVNTLHDFSTVETILKEPNTFNGAGQRLRIEQQFVPPATVVNHFAKISTQNIQSANAVIHALDHVLIPPPSAINALFIFAREFSIFTSALQKVGLAEELDLSLDGKTGNGHLTINAPLNSAFERLPPKVLGFLFSPLGGRALRHLLEYHIVPDNSIFIDFQSNQQAKSVESADNDDLFHKKIKAKTLLKDAGEIEYELIKSQTVPYGPYSFDVKLQGKSVSWHDGIARNAAVQVLDELLMPPKHDHESAADQDWAWMQQL</sequence>
<dbReference type="SUPFAM" id="SSF82153">
    <property type="entry name" value="FAS1 domain"/>
    <property type="match status" value="2"/>
</dbReference>
<dbReference type="PANTHER" id="PTHR10900:SF125">
    <property type="entry name" value="FAS1 DOMAIN-CONTAINING PROTEIN YLR001C"/>
    <property type="match status" value="1"/>
</dbReference>
<evidence type="ECO:0000313" key="3">
    <source>
        <dbReference type="EMBL" id="TIA89663.1"/>
    </source>
</evidence>
<reference evidence="3 4" key="1">
    <citation type="submission" date="2019-03" db="EMBL/GenBank/DDBJ databases">
        <title>Sequencing 23 genomes of Wallemia ichthyophaga.</title>
        <authorList>
            <person name="Gostincar C."/>
        </authorList>
    </citation>
    <scope>NUCLEOTIDE SEQUENCE [LARGE SCALE GENOMIC DNA]</scope>
    <source>
        <strain evidence="3 4">EXF-5753</strain>
    </source>
</reference>
<feature type="domain" description="FAS1" evidence="2">
    <location>
        <begin position="67"/>
        <end position="245"/>
    </location>
</feature>
<keyword evidence="4" id="KW-1185">Reference proteome</keyword>
<accession>A0A4V4LTD6</accession>
<dbReference type="PANTHER" id="PTHR10900">
    <property type="entry name" value="PERIOSTIN-RELATED"/>
    <property type="match status" value="1"/>
</dbReference>
<dbReference type="GO" id="GO:0005615">
    <property type="term" value="C:extracellular space"/>
    <property type="evidence" value="ECO:0007669"/>
    <property type="project" value="TreeGrafter"/>
</dbReference>
<dbReference type="OrthoDB" id="7700931at2759"/>
<gene>
    <name evidence="3" type="ORF">E3P99_01968</name>
</gene>
<feature type="signal peptide" evidence="1">
    <location>
        <begin position="1"/>
        <end position="17"/>
    </location>
</feature>
<keyword evidence="1" id="KW-0732">Signal</keyword>
<dbReference type="EMBL" id="SPNW01000025">
    <property type="protein sequence ID" value="TIA89663.1"/>
    <property type="molecule type" value="Genomic_DNA"/>
</dbReference>
<feature type="domain" description="FAS1" evidence="2">
    <location>
        <begin position="249"/>
        <end position="418"/>
    </location>
</feature>